<dbReference type="InterPro" id="IPR015421">
    <property type="entry name" value="PyrdxlP-dep_Trfase_major"/>
</dbReference>
<reference evidence="10" key="1">
    <citation type="submission" date="2025-08" db="UniProtKB">
        <authorList>
            <consortium name="RefSeq"/>
        </authorList>
    </citation>
    <scope>IDENTIFICATION</scope>
    <source>
        <tissue evidence="10">Tentacle</tissue>
    </source>
</reference>
<gene>
    <name evidence="10" type="primary">LOC116299492</name>
</gene>
<dbReference type="InParanoid" id="A0A6P8ID78"/>
<dbReference type="GO" id="GO:0005737">
    <property type="term" value="C:cytoplasm"/>
    <property type="evidence" value="ECO:0007669"/>
    <property type="project" value="TreeGrafter"/>
</dbReference>
<evidence type="ECO:0000256" key="8">
    <source>
        <dbReference type="RuleBase" id="RU362118"/>
    </source>
</evidence>
<dbReference type="FunFam" id="3.40.640.10:FF:000046">
    <property type="entry name" value="Cystathionine gamma-lyase"/>
    <property type="match status" value="1"/>
</dbReference>
<dbReference type="PANTHER" id="PTHR11808">
    <property type="entry name" value="TRANS-SULFURATION ENZYME FAMILY MEMBER"/>
    <property type="match status" value="1"/>
</dbReference>
<keyword evidence="2 7" id="KW-0663">Pyridoxal phosphate</keyword>
<dbReference type="GeneID" id="116299492"/>
<name>A0A6P8ID78_ACTTE</name>
<dbReference type="Pfam" id="PF01053">
    <property type="entry name" value="Cys_Met_Meta_PP"/>
    <property type="match status" value="1"/>
</dbReference>
<evidence type="ECO:0000313" key="9">
    <source>
        <dbReference type="Proteomes" id="UP000515163"/>
    </source>
</evidence>
<sequence>MNDRHFETTAAAHQWQHSEQPQPICVPIYASSTFKTGTVEHACGLAESKDEGYFYTRWNNPTVEAAAQALNKLEGGAGTMMFSSGMAAISTALLATLHAGDHVVAPKVVYSGTLHLIKNLLPMYGIEVSLIDAGKTADIIQAYKDAVKENTKVLYGETPCNPMMTILDLEEFGRLGKSFGRNIVTMVDSTFASPFIQNPVRHGVDVVIHSCSKYIGGHSDIIAGAITAATPELAHKIHDTQKILGGCLSPFDGFLLLRGIKTLHVRMERHSANAMDIASFLQNHPKVTTVHYPGLSTHPHHSLAKKQMKHFGGMLCFEVKGGLAEATTFVESLKVIKLAVSLGGTDSLAEVVSVMTHTDKYMTPEMKEEGGIKDSLVRISIGLEHVDDLKKDIQQALEKIP</sequence>
<dbReference type="UniPathway" id="UPA00136">
    <property type="reaction ID" value="UER00202"/>
</dbReference>
<dbReference type="PIRSF" id="PIRSF001434">
    <property type="entry name" value="CGS"/>
    <property type="match status" value="1"/>
</dbReference>
<dbReference type="KEGG" id="aten:116299492"/>
<evidence type="ECO:0000256" key="5">
    <source>
        <dbReference type="ARBA" id="ARBA00093261"/>
    </source>
</evidence>
<keyword evidence="9" id="KW-1185">Reference proteome</keyword>
<evidence type="ECO:0000256" key="2">
    <source>
        <dbReference type="ARBA" id="ARBA00022898"/>
    </source>
</evidence>
<dbReference type="CDD" id="cd00614">
    <property type="entry name" value="CGS_like"/>
    <property type="match status" value="1"/>
</dbReference>
<evidence type="ECO:0000256" key="6">
    <source>
        <dbReference type="ARBA" id="ARBA00093596"/>
    </source>
</evidence>
<dbReference type="InterPro" id="IPR015424">
    <property type="entry name" value="PyrdxlP-dep_Trfase"/>
</dbReference>
<comment type="cofactor">
    <cofactor evidence="1 8">
        <name>pyridoxal 5'-phosphate</name>
        <dbReference type="ChEBI" id="CHEBI:597326"/>
    </cofactor>
</comment>
<dbReference type="PANTHER" id="PTHR11808:SF80">
    <property type="entry name" value="CYSTATHIONINE GAMMA-LYASE"/>
    <property type="match status" value="1"/>
</dbReference>
<evidence type="ECO:0000256" key="4">
    <source>
        <dbReference type="ARBA" id="ARBA00093222"/>
    </source>
</evidence>
<dbReference type="AlphaFoldDB" id="A0A6P8ID78"/>
<comment type="catalytic activity">
    <reaction evidence="4">
        <text>O-succinyl-L-homoserine + L-cysteine = L,L-cystathionine + succinate + H(+)</text>
        <dbReference type="Rhea" id="RHEA:20397"/>
        <dbReference type="ChEBI" id="CHEBI:15378"/>
        <dbReference type="ChEBI" id="CHEBI:30031"/>
        <dbReference type="ChEBI" id="CHEBI:35235"/>
        <dbReference type="ChEBI" id="CHEBI:57661"/>
        <dbReference type="ChEBI" id="CHEBI:58161"/>
    </reaction>
</comment>
<evidence type="ECO:0000256" key="1">
    <source>
        <dbReference type="ARBA" id="ARBA00001933"/>
    </source>
</evidence>
<dbReference type="GO" id="GO:0030170">
    <property type="term" value="F:pyridoxal phosphate binding"/>
    <property type="evidence" value="ECO:0007669"/>
    <property type="project" value="InterPro"/>
</dbReference>
<comment type="similarity">
    <text evidence="8">Belongs to the trans-sulfuration enzymes family.</text>
</comment>
<accession>A0A6P8ID78</accession>
<comment type="catalytic activity">
    <reaction evidence="5">
        <text>O-phospho-L-homoserine + L-cysteine = L,L-cystathionine + phosphate</text>
        <dbReference type="Rhea" id="RHEA:80891"/>
        <dbReference type="ChEBI" id="CHEBI:35235"/>
        <dbReference type="ChEBI" id="CHEBI:43474"/>
        <dbReference type="ChEBI" id="CHEBI:57590"/>
        <dbReference type="ChEBI" id="CHEBI:58161"/>
        <dbReference type="EC" id="2.5.1.160"/>
    </reaction>
</comment>
<dbReference type="Gene3D" id="3.40.640.10">
    <property type="entry name" value="Type I PLP-dependent aspartate aminotransferase-like (Major domain)"/>
    <property type="match status" value="1"/>
</dbReference>
<dbReference type="InterPro" id="IPR000277">
    <property type="entry name" value="Cys/Met-Metab_PyrdxlP-dep_enz"/>
</dbReference>
<dbReference type="EC" id="2.5.1.160" evidence="6"/>
<feature type="modified residue" description="N6-(pyridoxal phosphate)lysine" evidence="7">
    <location>
        <position position="213"/>
    </location>
</feature>
<dbReference type="GO" id="GO:0016846">
    <property type="term" value="F:carbon-sulfur lyase activity"/>
    <property type="evidence" value="ECO:0007669"/>
    <property type="project" value="TreeGrafter"/>
</dbReference>
<evidence type="ECO:0000256" key="7">
    <source>
        <dbReference type="PIRSR" id="PIRSR001434-2"/>
    </source>
</evidence>
<dbReference type="GO" id="GO:0019346">
    <property type="term" value="P:transsulfuration"/>
    <property type="evidence" value="ECO:0007669"/>
    <property type="project" value="InterPro"/>
</dbReference>
<dbReference type="FunFam" id="3.90.1150.10:FF:000033">
    <property type="entry name" value="Cystathionine gamma-synthase"/>
    <property type="match status" value="1"/>
</dbReference>
<proteinExistence type="inferred from homology"/>
<dbReference type="OrthoDB" id="3512640at2759"/>
<dbReference type="RefSeq" id="XP_031564012.1">
    <property type="nucleotide sequence ID" value="XM_031708152.1"/>
</dbReference>
<comment type="pathway">
    <text evidence="3">Amino-acid biosynthesis; L-methionine biosynthesis via de novo pathway; L-cystathionine from O-succinyl-L-homoserine: step 1/1.</text>
</comment>
<evidence type="ECO:0000313" key="10">
    <source>
        <dbReference type="RefSeq" id="XP_031564012.1"/>
    </source>
</evidence>
<dbReference type="GO" id="GO:0009086">
    <property type="term" value="P:methionine biosynthetic process"/>
    <property type="evidence" value="ECO:0007669"/>
    <property type="project" value="UniProtKB-ARBA"/>
</dbReference>
<organism evidence="9 10">
    <name type="scientific">Actinia tenebrosa</name>
    <name type="common">Australian red waratah sea anemone</name>
    <dbReference type="NCBI Taxonomy" id="6105"/>
    <lineage>
        <taxon>Eukaryota</taxon>
        <taxon>Metazoa</taxon>
        <taxon>Cnidaria</taxon>
        <taxon>Anthozoa</taxon>
        <taxon>Hexacorallia</taxon>
        <taxon>Actiniaria</taxon>
        <taxon>Actiniidae</taxon>
        <taxon>Actinia</taxon>
    </lineage>
</organism>
<dbReference type="SUPFAM" id="SSF53383">
    <property type="entry name" value="PLP-dependent transferases"/>
    <property type="match status" value="1"/>
</dbReference>
<protein>
    <recommendedName>
        <fullName evidence="6">plant cystathionine gamma-synthase</fullName>
        <ecNumber evidence="6">2.5.1.160</ecNumber>
    </recommendedName>
</protein>
<evidence type="ECO:0000256" key="3">
    <source>
        <dbReference type="ARBA" id="ARBA00060510"/>
    </source>
</evidence>
<dbReference type="Gene3D" id="3.90.1150.10">
    <property type="entry name" value="Aspartate Aminotransferase, domain 1"/>
    <property type="match status" value="1"/>
</dbReference>
<dbReference type="InterPro" id="IPR015422">
    <property type="entry name" value="PyrdxlP-dep_Trfase_small"/>
</dbReference>
<dbReference type="Proteomes" id="UP000515163">
    <property type="component" value="Unplaced"/>
</dbReference>
<dbReference type="GO" id="GO:0019344">
    <property type="term" value="P:cysteine biosynthetic process"/>
    <property type="evidence" value="ECO:0007669"/>
    <property type="project" value="UniProtKB-UniPathway"/>
</dbReference>